<dbReference type="Proteomes" id="UP001153365">
    <property type="component" value="Unassembled WGS sequence"/>
</dbReference>
<reference evidence="2" key="1">
    <citation type="submission" date="2022-06" db="EMBL/GenBank/DDBJ databases">
        <authorList>
            <consortium name="SYNGENTA / RWTH Aachen University"/>
        </authorList>
    </citation>
    <scope>NUCLEOTIDE SEQUENCE</scope>
</reference>
<protein>
    <submittedName>
        <fullName evidence="2">Uncharacterized protein</fullName>
    </submittedName>
</protein>
<dbReference type="AlphaFoldDB" id="A0AAV0AIP8"/>
<feature type="compositionally biased region" description="Polar residues" evidence="1">
    <location>
        <begin position="1"/>
        <end position="26"/>
    </location>
</feature>
<sequence>MIPENVQFSSNRLRSGSSNPSETAPQKFQLEFEPEGEREPLLNFKASQLKIAEQNNNLEFSKFSLKDSSIVLSNEDVIDKLLMRKKNLTVKRKSSVNDLSANLDNYLVAQSNGKQKVISVKKRKSLQNVNSTHLRHLKAPIADHKSSEIYSTDKLNTMKKFMPGAQRLEIIENLLSAEIKKSGPFDLEGKRIYSSPYNKSLLNILEKNLKSLMPKELDDYEFSDYFIEIIKQNVWKEELGIFAIDEHSIQNLINLLDFENNTNIRRYGWVKYSSKGLKTNTGRVAQKNFSFRIVFNKFITFENLSRFFFTDNICQESITFFKLLDSRLLKLVAGSEKNRRRSVDAILNQIWLGLTGFLAHVHAINAIIAPSKILKPLSNEELVAKQEEAFIFFCDLHKDIEKYSFQPRTRESTRVISTFSTVGLSFEQIRDLSIYQLVNARFSRNHVAWIYIELWLFKYKPELQKINNRSSEESHLTKRSKFISLVNRMCFIFFSGMAKNEKLEQENSTVTVLKI</sequence>
<gene>
    <name evidence="2" type="ORF">PPACK8108_LOCUS2791</name>
</gene>
<evidence type="ECO:0000256" key="1">
    <source>
        <dbReference type="SAM" id="MobiDB-lite"/>
    </source>
</evidence>
<dbReference type="EMBL" id="CALTRL010000471">
    <property type="protein sequence ID" value="CAH7668305.1"/>
    <property type="molecule type" value="Genomic_DNA"/>
</dbReference>
<keyword evidence="3" id="KW-1185">Reference proteome</keyword>
<proteinExistence type="predicted"/>
<evidence type="ECO:0000313" key="3">
    <source>
        <dbReference type="Proteomes" id="UP001153365"/>
    </source>
</evidence>
<comment type="caution">
    <text evidence="2">The sequence shown here is derived from an EMBL/GenBank/DDBJ whole genome shotgun (WGS) entry which is preliminary data.</text>
</comment>
<name>A0AAV0AIP8_PHAPC</name>
<feature type="region of interest" description="Disordered" evidence="1">
    <location>
        <begin position="1"/>
        <end position="27"/>
    </location>
</feature>
<accession>A0AAV0AIP8</accession>
<organism evidence="2 3">
    <name type="scientific">Phakopsora pachyrhizi</name>
    <name type="common">Asian soybean rust disease fungus</name>
    <dbReference type="NCBI Taxonomy" id="170000"/>
    <lineage>
        <taxon>Eukaryota</taxon>
        <taxon>Fungi</taxon>
        <taxon>Dikarya</taxon>
        <taxon>Basidiomycota</taxon>
        <taxon>Pucciniomycotina</taxon>
        <taxon>Pucciniomycetes</taxon>
        <taxon>Pucciniales</taxon>
        <taxon>Phakopsoraceae</taxon>
        <taxon>Phakopsora</taxon>
    </lineage>
</organism>
<evidence type="ECO:0000313" key="2">
    <source>
        <dbReference type="EMBL" id="CAH7668305.1"/>
    </source>
</evidence>